<evidence type="ECO:0000256" key="1">
    <source>
        <dbReference type="ARBA" id="ARBA00010296"/>
    </source>
</evidence>
<dbReference type="InterPro" id="IPR012556">
    <property type="entry name" value="Entericidin"/>
</dbReference>
<dbReference type="STRING" id="487184.SAMN05216421_2310"/>
<evidence type="ECO:0000256" key="3">
    <source>
        <dbReference type="ARBA" id="ARBA00022729"/>
    </source>
</evidence>
<dbReference type="Pfam" id="PF08085">
    <property type="entry name" value="Entericidin"/>
    <property type="match status" value="1"/>
</dbReference>
<keyword evidence="3 7" id="KW-0732">Signal</keyword>
<evidence type="ECO:0000313" key="8">
    <source>
        <dbReference type="EMBL" id="SDS84515.1"/>
    </source>
</evidence>
<dbReference type="AlphaFoldDB" id="A0A1H1VII2"/>
<dbReference type="RefSeq" id="WP_093394786.1">
    <property type="nucleotide sequence ID" value="NZ_LT629736.1"/>
</dbReference>
<name>A0A1H1VII2_9GAMM</name>
<reference evidence="9" key="1">
    <citation type="submission" date="2016-10" db="EMBL/GenBank/DDBJ databases">
        <authorList>
            <person name="Varghese N."/>
            <person name="Submissions S."/>
        </authorList>
    </citation>
    <scope>NUCLEOTIDE SEQUENCE [LARGE SCALE GENOMIC DNA]</scope>
    <source>
        <strain evidence="9">NRRL B-51270</strain>
    </source>
</reference>
<organism evidence="8 9">
    <name type="scientific">Halopseudomonas xinjiangensis</name>
    <dbReference type="NCBI Taxonomy" id="487184"/>
    <lineage>
        <taxon>Bacteria</taxon>
        <taxon>Pseudomonadati</taxon>
        <taxon>Pseudomonadota</taxon>
        <taxon>Gammaproteobacteria</taxon>
        <taxon>Pseudomonadales</taxon>
        <taxon>Pseudomonadaceae</taxon>
        <taxon>Halopseudomonas</taxon>
    </lineage>
</organism>
<evidence type="ECO:0000256" key="2">
    <source>
        <dbReference type="ARBA" id="ARBA00022475"/>
    </source>
</evidence>
<keyword evidence="2" id="KW-1003">Cell membrane</keyword>
<feature type="chain" id="PRO_5009263346" evidence="7">
    <location>
        <begin position="22"/>
        <end position="43"/>
    </location>
</feature>
<evidence type="ECO:0000256" key="5">
    <source>
        <dbReference type="ARBA" id="ARBA00023139"/>
    </source>
</evidence>
<protein>
    <submittedName>
        <fullName evidence="8">Predicted small secreted protein</fullName>
    </submittedName>
</protein>
<comment type="similarity">
    <text evidence="1">Belongs to the EcnA/EcnB lipoprotein family.</text>
</comment>
<dbReference type="EMBL" id="LT629736">
    <property type="protein sequence ID" value="SDS84515.1"/>
    <property type="molecule type" value="Genomic_DNA"/>
</dbReference>
<sequence length="43" mass="4653">MKLAMKSMLLSMLFMFGVAGCNTMQGAGEDIERGGEAIQRQSN</sequence>
<dbReference type="GO" id="GO:0009636">
    <property type="term" value="P:response to toxic substance"/>
    <property type="evidence" value="ECO:0007669"/>
    <property type="project" value="InterPro"/>
</dbReference>
<accession>A0A1H1VII2</accession>
<dbReference type="Proteomes" id="UP000243207">
    <property type="component" value="Chromosome I"/>
</dbReference>
<dbReference type="PROSITE" id="PS51257">
    <property type="entry name" value="PROKAR_LIPOPROTEIN"/>
    <property type="match status" value="1"/>
</dbReference>
<evidence type="ECO:0000256" key="6">
    <source>
        <dbReference type="ARBA" id="ARBA00023288"/>
    </source>
</evidence>
<keyword evidence="6" id="KW-0449">Lipoprotein</keyword>
<keyword evidence="4" id="KW-0472">Membrane</keyword>
<keyword evidence="5" id="KW-0564">Palmitate</keyword>
<keyword evidence="9" id="KW-1185">Reference proteome</keyword>
<gene>
    <name evidence="8" type="ORF">SAMN05216421_2310</name>
</gene>
<dbReference type="GO" id="GO:0016020">
    <property type="term" value="C:membrane"/>
    <property type="evidence" value="ECO:0007669"/>
    <property type="project" value="InterPro"/>
</dbReference>
<evidence type="ECO:0000256" key="7">
    <source>
        <dbReference type="SAM" id="SignalP"/>
    </source>
</evidence>
<feature type="signal peptide" evidence="7">
    <location>
        <begin position="1"/>
        <end position="21"/>
    </location>
</feature>
<evidence type="ECO:0000256" key="4">
    <source>
        <dbReference type="ARBA" id="ARBA00023136"/>
    </source>
</evidence>
<evidence type="ECO:0000313" key="9">
    <source>
        <dbReference type="Proteomes" id="UP000243207"/>
    </source>
</evidence>
<proteinExistence type="inferred from homology"/>